<feature type="transmembrane region" description="Helical" evidence="5">
    <location>
        <begin position="12"/>
        <end position="34"/>
    </location>
</feature>
<dbReference type="EMBL" id="FOEL01000002">
    <property type="protein sequence ID" value="SEP64121.1"/>
    <property type="molecule type" value="Genomic_DNA"/>
</dbReference>
<dbReference type="Pfam" id="PF01476">
    <property type="entry name" value="LysM"/>
    <property type="match status" value="1"/>
</dbReference>
<evidence type="ECO:0000256" key="4">
    <source>
        <dbReference type="ARBA" id="ARBA00032108"/>
    </source>
</evidence>
<keyword evidence="1" id="KW-0929">Antimicrobial</keyword>
<evidence type="ECO:0000313" key="7">
    <source>
        <dbReference type="EMBL" id="SEP64121.1"/>
    </source>
</evidence>
<dbReference type="GO" id="GO:0042742">
    <property type="term" value="P:defense response to bacterium"/>
    <property type="evidence" value="ECO:0007669"/>
    <property type="project" value="UniProtKB-KW"/>
</dbReference>
<keyword evidence="5" id="KW-0812">Transmembrane</keyword>
<dbReference type="AlphaFoldDB" id="A0A1H8ZID6"/>
<dbReference type="RefSeq" id="WP_258955053.1">
    <property type="nucleotide sequence ID" value="NZ_FMVP01000002.1"/>
</dbReference>
<accession>A0A1H8ZID6</accession>
<reference evidence="7 8" key="1">
    <citation type="submission" date="2016-10" db="EMBL/GenBank/DDBJ databases">
        <authorList>
            <person name="Varghese N."/>
            <person name="Submissions S."/>
        </authorList>
    </citation>
    <scope>NUCLEOTIDE SEQUENCE [LARGE SCALE GENOMIC DNA]</scope>
    <source>
        <strain evidence="7 8">TC-13</strain>
    </source>
</reference>
<dbReference type="InterPro" id="IPR018392">
    <property type="entry name" value="LysM"/>
</dbReference>
<dbReference type="SUPFAM" id="SSF54106">
    <property type="entry name" value="LysM domain"/>
    <property type="match status" value="1"/>
</dbReference>
<dbReference type="Gene3D" id="3.10.350.10">
    <property type="entry name" value="LysM domain"/>
    <property type="match status" value="1"/>
</dbReference>
<keyword evidence="2" id="KW-0081">Bacteriolytic enzyme</keyword>
<keyword evidence="5" id="KW-0472">Membrane</keyword>
<dbReference type="GO" id="GO:0031640">
    <property type="term" value="P:killing of cells of another organism"/>
    <property type="evidence" value="ECO:0007669"/>
    <property type="project" value="UniProtKB-KW"/>
</dbReference>
<dbReference type="PANTHER" id="PTHR33308">
    <property type="entry name" value="PEPTIDOGLYCAN HYDROLASE FLGJ"/>
    <property type="match status" value="1"/>
</dbReference>
<evidence type="ECO:0000259" key="6">
    <source>
        <dbReference type="PROSITE" id="PS51782"/>
    </source>
</evidence>
<evidence type="ECO:0000256" key="3">
    <source>
        <dbReference type="ARBA" id="ARBA00022801"/>
    </source>
</evidence>
<gene>
    <name evidence="7" type="ORF">SAMN02787113_00240</name>
</gene>
<dbReference type="SMART" id="SM00257">
    <property type="entry name" value="LysM"/>
    <property type="match status" value="1"/>
</dbReference>
<comment type="caution">
    <text evidence="7">The sequence shown here is derived from an EMBL/GenBank/DDBJ whole genome shotgun (WGS) entry which is preliminary data.</text>
</comment>
<dbReference type="InterPro" id="IPR036779">
    <property type="entry name" value="LysM_dom_sf"/>
</dbReference>
<evidence type="ECO:0000256" key="2">
    <source>
        <dbReference type="ARBA" id="ARBA00022638"/>
    </source>
</evidence>
<dbReference type="SMART" id="SM00047">
    <property type="entry name" value="LYZ2"/>
    <property type="match status" value="1"/>
</dbReference>
<dbReference type="CDD" id="cd00118">
    <property type="entry name" value="LysM"/>
    <property type="match status" value="1"/>
</dbReference>
<keyword evidence="3 7" id="KW-0378">Hydrolase</keyword>
<dbReference type="Gene3D" id="1.10.530.10">
    <property type="match status" value="1"/>
</dbReference>
<evidence type="ECO:0000313" key="8">
    <source>
        <dbReference type="Proteomes" id="UP000199410"/>
    </source>
</evidence>
<dbReference type="Pfam" id="PF01832">
    <property type="entry name" value="Glucosaminidase"/>
    <property type="match status" value="1"/>
</dbReference>
<name>A0A1H8ZID6_9BACI</name>
<dbReference type="PROSITE" id="PS51782">
    <property type="entry name" value="LYSM"/>
    <property type="match status" value="1"/>
</dbReference>
<dbReference type="PANTHER" id="PTHR33308:SF9">
    <property type="entry name" value="PEPTIDOGLYCAN HYDROLASE FLGJ"/>
    <property type="match status" value="1"/>
</dbReference>
<dbReference type="InterPro" id="IPR002901">
    <property type="entry name" value="MGlyc_endo_b_GlcNAc-like_dom"/>
</dbReference>
<dbReference type="InterPro" id="IPR051056">
    <property type="entry name" value="Glycosyl_Hydrolase_73"/>
</dbReference>
<dbReference type="Proteomes" id="UP000199410">
    <property type="component" value="Unassembled WGS sequence"/>
</dbReference>
<sequence>MVTTNIKPTMKYVVNLLKGLMIAVVVICISFFMVTQLFNTTEKEEPVVIDDRPSAEEFIGEIAETARNLGANNDLYASVMIAQAILESESGQSGLGSAPNYNLFGMKGSYQNNSVKLETSEDDGSGNLSTIMADFRKYPSYEASMQDYVKLMRNGVSWNKEFYAGVFKSNTKSYSDATKFLTGSYATDSKYNEKLNSLIAQYDLQQYDSPVKNKKTITVTDGDSIVDIAEVYNVNVTSIKQWNQLRSDRLEAGMQLNIYHY</sequence>
<evidence type="ECO:0000256" key="1">
    <source>
        <dbReference type="ARBA" id="ARBA00022529"/>
    </source>
</evidence>
<dbReference type="GO" id="GO:0004040">
    <property type="term" value="F:amidase activity"/>
    <property type="evidence" value="ECO:0007669"/>
    <property type="project" value="InterPro"/>
</dbReference>
<feature type="domain" description="LysM" evidence="6">
    <location>
        <begin position="215"/>
        <end position="258"/>
    </location>
</feature>
<protein>
    <recommendedName>
        <fullName evidence="4">Peptidoglycan hydrolase</fullName>
    </recommendedName>
</protein>
<dbReference type="Gene3D" id="4.10.80.30">
    <property type="entry name" value="DNA polymerase, domain 6"/>
    <property type="match status" value="1"/>
</dbReference>
<proteinExistence type="predicted"/>
<organism evidence="7 8">
    <name type="scientific">Lysinibacillus fusiformis</name>
    <dbReference type="NCBI Taxonomy" id="28031"/>
    <lineage>
        <taxon>Bacteria</taxon>
        <taxon>Bacillati</taxon>
        <taxon>Bacillota</taxon>
        <taxon>Bacilli</taxon>
        <taxon>Bacillales</taxon>
        <taxon>Bacillaceae</taxon>
        <taxon>Lysinibacillus</taxon>
    </lineage>
</organism>
<evidence type="ECO:0000256" key="5">
    <source>
        <dbReference type="SAM" id="Phobius"/>
    </source>
</evidence>
<keyword evidence="5" id="KW-1133">Transmembrane helix</keyword>